<dbReference type="EMBL" id="PNXY01000015">
    <property type="protein sequence ID" value="PMS28870.1"/>
    <property type="molecule type" value="Genomic_DNA"/>
</dbReference>
<dbReference type="Proteomes" id="UP000235659">
    <property type="component" value="Unassembled WGS sequence"/>
</dbReference>
<accession>A0A2N7WHH1</accession>
<reference evidence="3 4" key="1">
    <citation type="submission" date="2018-01" db="EMBL/GenBank/DDBJ databases">
        <title>Whole genome analyses suggest that Burkholderia sensu lato contains two further novel genera in the rhizoxinica-symbiotica group Mycetohabitans gen. nov., and Trinickia gen. nov.: implications for the evolution of diazotrophy and nodulation in the Burkholderiaceae.</title>
        <authorList>
            <person name="Estrada-de los Santos P."/>
            <person name="Palmer M."/>
            <person name="Chavez-Ramirez B."/>
            <person name="Beukes C."/>
            <person name="Steenkamp E.T."/>
            <person name="Hirsch A.M."/>
            <person name="Manyaka P."/>
            <person name="Maluk M."/>
            <person name="Lafos M."/>
            <person name="Crook M."/>
            <person name="Gross E."/>
            <person name="Simon M.F."/>
            <person name="Bueno dos Reis Junior F."/>
            <person name="Poole P.S."/>
            <person name="Venter S.N."/>
            <person name="James E.K."/>
        </authorList>
    </citation>
    <scope>NUCLEOTIDE SEQUENCE [LARGE SCALE GENOMIC DNA]</scope>
    <source>
        <strain evidence="3 4">WSM 3937</strain>
    </source>
</reference>
<feature type="coiled-coil region" evidence="1">
    <location>
        <begin position="129"/>
        <end position="156"/>
    </location>
</feature>
<evidence type="ECO:0000313" key="4">
    <source>
        <dbReference type="Proteomes" id="UP000235659"/>
    </source>
</evidence>
<organism evidence="2 5">
    <name type="scientific">Paraburkholderia rhynchosiae</name>
    <dbReference type="NCBI Taxonomy" id="487049"/>
    <lineage>
        <taxon>Bacteria</taxon>
        <taxon>Pseudomonadati</taxon>
        <taxon>Pseudomonadota</taxon>
        <taxon>Betaproteobacteria</taxon>
        <taxon>Burkholderiales</taxon>
        <taxon>Burkholderiaceae</taxon>
        <taxon>Paraburkholderia</taxon>
    </lineage>
</organism>
<dbReference type="Proteomes" id="UP000494205">
    <property type="component" value="Unassembled WGS sequence"/>
</dbReference>
<reference evidence="2 5" key="2">
    <citation type="submission" date="2020-04" db="EMBL/GenBank/DDBJ databases">
        <authorList>
            <person name="De Canck E."/>
        </authorList>
    </citation>
    <scope>NUCLEOTIDE SEQUENCE [LARGE SCALE GENOMIC DNA]</scope>
    <source>
        <strain evidence="2 5">LMG 27174</strain>
    </source>
</reference>
<evidence type="ECO:0000256" key="1">
    <source>
        <dbReference type="SAM" id="Coils"/>
    </source>
</evidence>
<keyword evidence="1" id="KW-0175">Coiled coil</keyword>
<name>A0A2N7WHH1_9BURK</name>
<evidence type="ECO:0000313" key="2">
    <source>
        <dbReference type="EMBL" id="CAB3665182.1"/>
    </source>
</evidence>
<dbReference type="EMBL" id="CADIJZ010000006">
    <property type="protein sequence ID" value="CAB3665182.1"/>
    <property type="molecule type" value="Genomic_DNA"/>
</dbReference>
<dbReference type="RefSeq" id="WP_102633991.1">
    <property type="nucleotide sequence ID" value="NZ_CADIJZ010000006.1"/>
</dbReference>
<protein>
    <submittedName>
        <fullName evidence="2">Uncharacterized protein</fullName>
    </submittedName>
</protein>
<keyword evidence="4" id="KW-1185">Reference proteome</keyword>
<evidence type="ECO:0000313" key="5">
    <source>
        <dbReference type="Proteomes" id="UP000494205"/>
    </source>
</evidence>
<dbReference type="AlphaFoldDB" id="A0A2N7WHH1"/>
<sequence>MNSVAAAHQRTIDAITGKITETVGRVNAAIIANDAKAQASHKRTLASLHDDLKEAQRHAEAASIEQVEADRAAVEADGVAIAEQTIARVNDIIAPYGVAPISVGDDRFGAAAHALSLARQKLAHVMDKVEVAGNKLDEVESKISELNAKRDAITAARLAGADQKGSADEFVALSADIVSLSSMLEPLRNTLSSVDSSNERTWVAKIEQEVKALVSTVAVDAVQAKVRDAEQALLAAVRGAYAVGVAQQPTRGSSVLAHY</sequence>
<evidence type="ECO:0000313" key="3">
    <source>
        <dbReference type="EMBL" id="PMS28870.1"/>
    </source>
</evidence>
<gene>
    <name evidence="3" type="ORF">C0Z16_20780</name>
    <name evidence="2" type="ORF">LMG27174_01842</name>
</gene>
<proteinExistence type="predicted"/>